<feature type="compositionally biased region" description="Basic and acidic residues" evidence="1">
    <location>
        <begin position="386"/>
        <end position="395"/>
    </location>
</feature>
<organism evidence="2 3">
    <name type="scientific">Chiloscyllium punctatum</name>
    <name type="common">Brownbanded bambooshark</name>
    <name type="synonym">Hemiscyllium punctatum</name>
    <dbReference type="NCBI Taxonomy" id="137246"/>
    <lineage>
        <taxon>Eukaryota</taxon>
        <taxon>Metazoa</taxon>
        <taxon>Chordata</taxon>
        <taxon>Craniata</taxon>
        <taxon>Vertebrata</taxon>
        <taxon>Chondrichthyes</taxon>
        <taxon>Elasmobranchii</taxon>
        <taxon>Galeomorphii</taxon>
        <taxon>Galeoidea</taxon>
        <taxon>Orectolobiformes</taxon>
        <taxon>Hemiscylliidae</taxon>
        <taxon>Chiloscyllium</taxon>
    </lineage>
</organism>
<feature type="region of interest" description="Disordered" evidence="1">
    <location>
        <begin position="214"/>
        <end position="425"/>
    </location>
</feature>
<evidence type="ECO:0000313" key="3">
    <source>
        <dbReference type="Proteomes" id="UP000287033"/>
    </source>
</evidence>
<evidence type="ECO:0000256" key="1">
    <source>
        <dbReference type="SAM" id="MobiDB-lite"/>
    </source>
</evidence>
<comment type="caution">
    <text evidence="2">The sequence shown here is derived from an EMBL/GenBank/DDBJ whole genome shotgun (WGS) entry which is preliminary data.</text>
</comment>
<gene>
    <name evidence="2" type="ORF">chiPu_0022520</name>
</gene>
<protein>
    <recommendedName>
        <fullName evidence="4">ETS domain-containing protein</fullName>
    </recommendedName>
</protein>
<accession>A0A401RJ33</accession>
<feature type="compositionally biased region" description="Pro residues" evidence="1">
    <location>
        <begin position="334"/>
        <end position="352"/>
    </location>
</feature>
<dbReference type="Proteomes" id="UP000287033">
    <property type="component" value="Unassembled WGS sequence"/>
</dbReference>
<name>A0A401RJ33_CHIPU</name>
<feature type="region of interest" description="Disordered" evidence="1">
    <location>
        <begin position="1"/>
        <end position="36"/>
    </location>
</feature>
<evidence type="ECO:0000313" key="2">
    <source>
        <dbReference type="EMBL" id="GCC18149.1"/>
    </source>
</evidence>
<feature type="non-terminal residue" evidence="2">
    <location>
        <position position="1"/>
    </location>
</feature>
<dbReference type="OMA" id="THHLHAP"/>
<dbReference type="OrthoDB" id="10067219at2759"/>
<sequence length="425" mass="45006">GGAVPQSAPPVPTGSSHFRFPPSTPSEVLSPVEELRSPAPYSVLGRRLARGSVSDCSDGTSVTSELEEGLQAEERRGAAAAAAAAAMSTAAGSELNGLRPAAASGLFRLYPRRLHPDPLSPFPASPMGAGPGPGLGLAPTLSPALSVTPTHLSYTPSPSLSPMYPGGSHFSFNPEDMKRYLQAHTQSVFNYHLSPRAFLHYPNIVVPQPQRLEAKPGAAGTPHHHHHPPLALPSLALPPLGPEEPPSFKFKLQPPPPGRKNRDKARPQPQLGPDSEEAPGCSSSSRPLPQIKVEPISEPEEEEEEEEDVTVEVTDISEEESDGEVFKTPTVAEAPPPPPPPPPAPAPPPPQPDSRCIPLKLRFKRRWSEDQRAGGAATAIAGGDQMDDKKPRPEDPAGCPGGARRESTDLQQATAELSLENKETL</sequence>
<dbReference type="AlphaFoldDB" id="A0A401RJ33"/>
<feature type="compositionally biased region" description="Low complexity" evidence="1">
    <location>
        <begin position="373"/>
        <end position="383"/>
    </location>
</feature>
<feature type="compositionally biased region" description="Acidic residues" evidence="1">
    <location>
        <begin position="297"/>
        <end position="323"/>
    </location>
</feature>
<keyword evidence="3" id="KW-1185">Reference proteome</keyword>
<dbReference type="STRING" id="137246.A0A401RJ33"/>
<reference evidence="2 3" key="1">
    <citation type="journal article" date="2018" name="Nat. Ecol. Evol.">
        <title>Shark genomes provide insights into elasmobranch evolution and the origin of vertebrates.</title>
        <authorList>
            <person name="Hara Y"/>
            <person name="Yamaguchi K"/>
            <person name="Onimaru K"/>
            <person name="Kadota M"/>
            <person name="Koyanagi M"/>
            <person name="Keeley SD"/>
            <person name="Tatsumi K"/>
            <person name="Tanaka K"/>
            <person name="Motone F"/>
            <person name="Kageyama Y"/>
            <person name="Nozu R"/>
            <person name="Adachi N"/>
            <person name="Nishimura O"/>
            <person name="Nakagawa R"/>
            <person name="Tanegashima C"/>
            <person name="Kiyatake I"/>
            <person name="Matsumoto R"/>
            <person name="Murakumo K"/>
            <person name="Nishida K"/>
            <person name="Terakita A"/>
            <person name="Kuratani S"/>
            <person name="Sato K"/>
            <person name="Hyodo S Kuraku.S."/>
        </authorList>
    </citation>
    <scope>NUCLEOTIDE SEQUENCE [LARGE SCALE GENOMIC DNA]</scope>
</reference>
<dbReference type="EMBL" id="BEZZ01008511">
    <property type="protein sequence ID" value="GCC18149.1"/>
    <property type="molecule type" value="Genomic_DNA"/>
</dbReference>
<proteinExistence type="predicted"/>
<evidence type="ECO:0008006" key="4">
    <source>
        <dbReference type="Google" id="ProtNLM"/>
    </source>
</evidence>